<protein>
    <submittedName>
        <fullName evidence="2">Uncharacterized protein</fullName>
    </submittedName>
</protein>
<feature type="region of interest" description="Disordered" evidence="1">
    <location>
        <begin position="383"/>
        <end position="420"/>
    </location>
</feature>
<feature type="compositionally biased region" description="Basic and acidic residues" evidence="1">
    <location>
        <begin position="586"/>
        <end position="597"/>
    </location>
</feature>
<dbReference type="PANTHER" id="PTHR36911">
    <property type="entry name" value="LIM ZINC-BINDING DOMAIN-CONTAINING PROTEIN-RELATED"/>
    <property type="match status" value="1"/>
</dbReference>
<feature type="region of interest" description="Disordered" evidence="1">
    <location>
        <begin position="322"/>
        <end position="353"/>
    </location>
</feature>
<dbReference type="AlphaFoldDB" id="A0A8J4PZ23"/>
<evidence type="ECO:0000256" key="1">
    <source>
        <dbReference type="SAM" id="MobiDB-lite"/>
    </source>
</evidence>
<dbReference type="PANTHER" id="PTHR36911:SF3">
    <property type="entry name" value="GATA ZINC FINGER DOMAIN-CONTAINING PROTEIN 4-RELATED"/>
    <property type="match status" value="1"/>
</dbReference>
<feature type="compositionally biased region" description="Low complexity" evidence="1">
    <location>
        <begin position="254"/>
        <end position="296"/>
    </location>
</feature>
<comment type="caution">
    <text evidence="2">The sequence shown here is derived from an EMBL/GenBank/DDBJ whole genome shotgun (WGS) entry which is preliminary data.</text>
</comment>
<evidence type="ECO:0000313" key="2">
    <source>
        <dbReference type="EMBL" id="KAF2077838.1"/>
    </source>
</evidence>
<feature type="region of interest" description="Disordered" evidence="1">
    <location>
        <begin position="583"/>
        <end position="616"/>
    </location>
</feature>
<name>A0A8J4PZ23_9MYCE</name>
<feature type="compositionally biased region" description="Low complexity" evidence="1">
    <location>
        <begin position="702"/>
        <end position="727"/>
    </location>
</feature>
<feature type="region of interest" description="Disordered" evidence="1">
    <location>
        <begin position="164"/>
        <end position="193"/>
    </location>
</feature>
<organism evidence="2 3">
    <name type="scientific">Polysphondylium violaceum</name>
    <dbReference type="NCBI Taxonomy" id="133409"/>
    <lineage>
        <taxon>Eukaryota</taxon>
        <taxon>Amoebozoa</taxon>
        <taxon>Evosea</taxon>
        <taxon>Eumycetozoa</taxon>
        <taxon>Dictyostelia</taxon>
        <taxon>Dictyosteliales</taxon>
        <taxon>Dictyosteliaceae</taxon>
        <taxon>Polysphondylium</taxon>
    </lineage>
</organism>
<feature type="compositionally biased region" description="Low complexity" evidence="1">
    <location>
        <begin position="684"/>
        <end position="695"/>
    </location>
</feature>
<feature type="compositionally biased region" description="Low complexity" evidence="1">
    <location>
        <begin position="164"/>
        <end position="187"/>
    </location>
</feature>
<feature type="region of interest" description="Disordered" evidence="1">
    <location>
        <begin position="206"/>
        <end position="226"/>
    </location>
</feature>
<proteinExistence type="predicted"/>
<gene>
    <name evidence="2" type="ORF">CYY_000883</name>
</gene>
<feature type="region of interest" description="Disordered" evidence="1">
    <location>
        <begin position="1"/>
        <end position="58"/>
    </location>
</feature>
<sequence length="795" mass="87011">MGPIEANNNSNTTTNNNNKMNNSSSHQNNFNNNTNVPNVSNLINHSNNNNNNNNSNTITADINNTNAFNTAYQNLMSLKSLNSNNTNSLSTSNNNNRVYPLYQGYNQNTYLNNNNNSENGFVEKFSMNNENEHSKATIYLPIPAISSYPNWTTPATANTTYSSPYQISTTSESTPSSTTSASNTNSAYYQPPTSAAVQHPNNWVFYNRYPGQPNNGTSSGIAQQQPSILTSQQVAALSLQSMSEFNTQQPSVLQHHQQPAQNYQQTFSQPSLQLSPSTSPLLSPNSSNIPNPFNSFPNAYNAIDYSDREYKRKTSLKISQLPIVSNNNHNNGSNSTFQSPQISPRNIDSNGLISPSTTVNYKSLEDWSVQTTTYSLHDGFQKKIKTESSESTPSSSTVNSPRGNNNINNSFKFFDNQQSPTNSNCTSPILKSSFSFLNENSSQQQSSLPIVSLLSSSTFSNNYNNNSFQNNNNNDNNNNNNNITRTCCCISIPIKSDNSNKPAVDCDQFSVPLNLFDEWLEAEGYINGVTYIKSGGKVIGAHADRKTLNLKQEYSEKPKSNGSRKTKRELLWTQKYVCARAGLPSRRSDDESEEKQKQQQTVDGNTSPVTTPRRKKASSKKCGCQCRIVISVYADDKTYAVVRKIADHSAHMSDEQVVNPKNQQQQLHKRFCLVHQLSNSGSSIALSPSSPSSLNQYNNTASNSNSTSSSAIHSPSHSPSHTPLSLSLTNIPSSSSLSSSSSFSTSLSAAISNTILPSSSSSSSSSTTSSFVTTTDFKLESALNAQSSLISALRD</sequence>
<keyword evidence="3" id="KW-1185">Reference proteome</keyword>
<feature type="region of interest" description="Disordered" evidence="1">
    <location>
        <begin position="684"/>
        <end position="727"/>
    </location>
</feature>
<dbReference type="EMBL" id="AJWJ01000018">
    <property type="protein sequence ID" value="KAF2077838.1"/>
    <property type="molecule type" value="Genomic_DNA"/>
</dbReference>
<accession>A0A8J4PZ23</accession>
<feature type="compositionally biased region" description="Low complexity" evidence="1">
    <location>
        <begin position="7"/>
        <end position="58"/>
    </location>
</feature>
<feature type="compositionally biased region" description="Polar residues" evidence="1">
    <location>
        <begin position="336"/>
        <end position="353"/>
    </location>
</feature>
<dbReference type="Proteomes" id="UP000695562">
    <property type="component" value="Unassembled WGS sequence"/>
</dbReference>
<feature type="compositionally biased region" description="Polar residues" evidence="1">
    <location>
        <begin position="601"/>
        <end position="610"/>
    </location>
</feature>
<dbReference type="OrthoDB" id="21318at2759"/>
<evidence type="ECO:0000313" key="3">
    <source>
        <dbReference type="Proteomes" id="UP000695562"/>
    </source>
</evidence>
<feature type="compositionally biased region" description="Low complexity" evidence="1">
    <location>
        <begin position="325"/>
        <end position="335"/>
    </location>
</feature>
<feature type="compositionally biased region" description="Polar residues" evidence="1">
    <location>
        <begin position="212"/>
        <end position="226"/>
    </location>
</feature>
<reference evidence="2" key="1">
    <citation type="submission" date="2020-01" db="EMBL/GenBank/DDBJ databases">
        <title>Development of genomics and gene disruption for Polysphondylium violaceum indicates a role for the polyketide synthase stlB in stalk morphogenesis.</title>
        <authorList>
            <person name="Narita B."/>
            <person name="Kawabe Y."/>
            <person name="Kin K."/>
            <person name="Saito T."/>
            <person name="Gibbs R."/>
            <person name="Kuspa A."/>
            <person name="Muzny D."/>
            <person name="Queller D."/>
            <person name="Richards S."/>
            <person name="Strassman J."/>
            <person name="Sucgang R."/>
            <person name="Worley K."/>
            <person name="Schaap P."/>
        </authorList>
    </citation>
    <scope>NUCLEOTIDE SEQUENCE</scope>
    <source>
        <strain evidence="2">QSvi11</strain>
    </source>
</reference>
<feature type="region of interest" description="Disordered" evidence="1">
    <location>
        <begin position="247"/>
        <end position="296"/>
    </location>
</feature>